<comment type="caution">
    <text evidence="1">The sequence shown here is derived from an EMBL/GenBank/DDBJ whole genome shotgun (WGS) entry which is preliminary data.</text>
</comment>
<organism evidence="1">
    <name type="scientific">bioreactor metagenome</name>
    <dbReference type="NCBI Taxonomy" id="1076179"/>
    <lineage>
        <taxon>unclassified sequences</taxon>
        <taxon>metagenomes</taxon>
        <taxon>ecological metagenomes</taxon>
    </lineage>
</organism>
<dbReference type="SUPFAM" id="SSF75412">
    <property type="entry name" value="Hypothetical protein MTH1880"/>
    <property type="match status" value="1"/>
</dbReference>
<reference evidence="1" key="1">
    <citation type="submission" date="2019-08" db="EMBL/GenBank/DDBJ databases">
        <authorList>
            <person name="Kucharzyk K."/>
            <person name="Murdoch R.W."/>
            <person name="Higgins S."/>
            <person name="Loffler F."/>
        </authorList>
    </citation>
    <scope>NUCLEOTIDE SEQUENCE</scope>
</reference>
<accession>A0A644U9H6</accession>
<evidence type="ECO:0008006" key="2">
    <source>
        <dbReference type="Google" id="ProtNLM"/>
    </source>
</evidence>
<dbReference type="Gene3D" id="3.30.160.120">
    <property type="entry name" value="Hypothetical protein MTH1880"/>
    <property type="match status" value="1"/>
</dbReference>
<gene>
    <name evidence="1" type="ORF">SDC9_21425</name>
</gene>
<dbReference type="InterPro" id="IPR008032">
    <property type="entry name" value="DUF749"/>
</dbReference>
<dbReference type="EMBL" id="VSSQ01000090">
    <property type="protein sequence ID" value="MPL75599.1"/>
    <property type="molecule type" value="Genomic_DNA"/>
</dbReference>
<dbReference type="InterPro" id="IPR035933">
    <property type="entry name" value="MTH1880"/>
</dbReference>
<protein>
    <recommendedName>
        <fullName evidence="2">DUF749 domain-containing protein</fullName>
    </recommendedName>
</protein>
<sequence length="91" mass="10448">MFIAILGGIFKFKDIPEEYGPYVQFKATIEKREIKDDDEIAILDITGTESHHVLFLDSYNNVEEIKEELREADAKVNHTTLKILEGHLADN</sequence>
<proteinExistence type="predicted"/>
<dbReference type="AlphaFoldDB" id="A0A644U9H6"/>
<evidence type="ECO:0000313" key="1">
    <source>
        <dbReference type="EMBL" id="MPL75599.1"/>
    </source>
</evidence>
<name>A0A644U9H6_9ZZZZ</name>
<dbReference type="Pfam" id="PF05370">
    <property type="entry name" value="DUF749"/>
    <property type="match status" value="1"/>
</dbReference>